<evidence type="ECO:0000256" key="1">
    <source>
        <dbReference type="ARBA" id="ARBA00008591"/>
    </source>
</evidence>
<gene>
    <name evidence="4" type="ORF">AT727_04405</name>
    <name evidence="3" type="ORF">DPCES_3411</name>
</gene>
<dbReference type="Pfam" id="PF01865">
    <property type="entry name" value="PhoU_div"/>
    <property type="match status" value="1"/>
</dbReference>
<reference evidence="3" key="1">
    <citation type="submission" date="2014-07" db="EMBL/GenBank/DDBJ databases">
        <authorList>
            <person name="Hornung V.Bastian."/>
        </authorList>
    </citation>
    <scope>NUCLEOTIDE SEQUENCE</scope>
    <source>
        <strain evidence="3">PCE-S</strain>
    </source>
</reference>
<dbReference type="PANTHER" id="PTHR37298:SF1">
    <property type="entry name" value="UPF0111 PROTEIN YKAA"/>
    <property type="match status" value="1"/>
</dbReference>
<evidence type="ECO:0000313" key="3">
    <source>
        <dbReference type="EMBL" id="CDX03297.1"/>
    </source>
</evidence>
<dbReference type="Proteomes" id="UP000054623">
    <property type="component" value="Unassembled WGS sequence"/>
</dbReference>
<name>A0A098B4L7_DESHA</name>
<dbReference type="PATRIC" id="fig|49338.4.peg.3665"/>
<feature type="coiled-coil region" evidence="2">
    <location>
        <begin position="176"/>
        <end position="203"/>
    </location>
</feature>
<keyword evidence="2" id="KW-0175">Coiled coil</keyword>
<dbReference type="EMBL" id="LOCK01000017">
    <property type="protein sequence ID" value="KTE92182.1"/>
    <property type="molecule type" value="Genomic_DNA"/>
</dbReference>
<dbReference type="OMA" id="THAIFHQ"/>
<dbReference type="InterPro" id="IPR018445">
    <property type="entry name" value="Put_Phosphate_transp_reg"/>
</dbReference>
<protein>
    <submittedName>
        <fullName evidence="3 4">Phosphate transport regulator</fullName>
    </submittedName>
</protein>
<evidence type="ECO:0000313" key="4">
    <source>
        <dbReference type="EMBL" id="KTE92182.1"/>
    </source>
</evidence>
<dbReference type="SUPFAM" id="SSF109755">
    <property type="entry name" value="PhoU-like"/>
    <property type="match status" value="1"/>
</dbReference>
<dbReference type="RefSeq" id="WP_005816806.1">
    <property type="nucleotide sequence ID" value="NZ_CABKQQ010000060.1"/>
</dbReference>
<dbReference type="OrthoDB" id="9797568at2"/>
<dbReference type="PANTHER" id="PTHR37298">
    <property type="entry name" value="UPF0111 PROTEIN YKAA"/>
    <property type="match status" value="1"/>
</dbReference>
<evidence type="ECO:0000256" key="2">
    <source>
        <dbReference type="SAM" id="Coils"/>
    </source>
</evidence>
<reference evidence="4 5" key="2">
    <citation type="submission" date="2015-12" db="EMBL/GenBank/DDBJ databases">
        <title>Draft Genome Sequence of Desulfitobacterium hafniense Strain DH, a Sulfate-reducing Bacterium Isolated from Paddy Soils.</title>
        <authorList>
            <person name="Bao P."/>
            <person name="Zhang X."/>
            <person name="Li G."/>
        </authorList>
    </citation>
    <scope>NUCLEOTIDE SEQUENCE [LARGE SCALE GENOMIC DNA]</scope>
    <source>
        <strain evidence="4 5">DH</strain>
    </source>
</reference>
<comment type="similarity">
    <text evidence="1">Belongs to the UPF0111 family.</text>
</comment>
<dbReference type="InterPro" id="IPR052912">
    <property type="entry name" value="UPF0111_domain"/>
</dbReference>
<sequence length="208" mass="23748">MFGISSKEDKFYALFRESAEVACTTTKKLEGLICQNSVSDAEAEMMHDLEHRADKITTEIVDRLNSTLITPLDREDIYTLAQNLDDIVDLSQGAVERMVLYHTKKPSIGAQEIVRTIVKATEQLKTAFCCLNSIHFKKSEILAATEEVYRLESVGDSLYRQEVARLFEQEKDAIEIIKWKEILEHLENTLDQCEEIADLLKGVVLKYD</sequence>
<dbReference type="EMBL" id="LK996017">
    <property type="protein sequence ID" value="CDX03297.1"/>
    <property type="molecule type" value="Genomic_DNA"/>
</dbReference>
<evidence type="ECO:0000313" key="5">
    <source>
        <dbReference type="Proteomes" id="UP000054623"/>
    </source>
</evidence>
<dbReference type="Gene3D" id="1.20.58.220">
    <property type="entry name" value="Phosphate transport system protein phou homolog 2, domain 2"/>
    <property type="match status" value="1"/>
</dbReference>
<proteinExistence type="inferred from homology"/>
<accession>A0A098B4L7</accession>
<dbReference type="InterPro" id="IPR038078">
    <property type="entry name" value="PhoU-like_sf"/>
</dbReference>
<organism evidence="3">
    <name type="scientific">Desulfitobacterium hafniense</name>
    <name type="common">Desulfitobacterium frappieri</name>
    <dbReference type="NCBI Taxonomy" id="49338"/>
    <lineage>
        <taxon>Bacteria</taxon>
        <taxon>Bacillati</taxon>
        <taxon>Bacillota</taxon>
        <taxon>Clostridia</taxon>
        <taxon>Eubacteriales</taxon>
        <taxon>Desulfitobacteriaceae</taxon>
        <taxon>Desulfitobacterium</taxon>
    </lineage>
</organism>
<dbReference type="AlphaFoldDB" id="A0A098B4L7"/>